<dbReference type="SUPFAM" id="SSF55781">
    <property type="entry name" value="GAF domain-like"/>
    <property type="match status" value="1"/>
</dbReference>
<proteinExistence type="predicted"/>
<feature type="domain" description="ANTAR" evidence="3">
    <location>
        <begin position="135"/>
        <end position="177"/>
    </location>
</feature>
<accession>A0A7W9NFA7</accession>
<dbReference type="Gene3D" id="3.30.450.40">
    <property type="match status" value="1"/>
</dbReference>
<evidence type="ECO:0000259" key="3">
    <source>
        <dbReference type="Pfam" id="PF03861"/>
    </source>
</evidence>
<reference evidence="4 5" key="1">
    <citation type="submission" date="2020-08" db="EMBL/GenBank/DDBJ databases">
        <title>Sequencing the genomes of 1000 actinobacteria strains.</title>
        <authorList>
            <person name="Klenk H.-P."/>
        </authorList>
    </citation>
    <scope>NUCLEOTIDE SEQUENCE [LARGE SCALE GENOMIC DNA]</scope>
    <source>
        <strain evidence="4 5">DSM 43851</strain>
    </source>
</reference>
<protein>
    <recommendedName>
        <fullName evidence="3">ANTAR domain-containing protein</fullName>
    </recommendedName>
</protein>
<name>A0A7W9NFA7_9PSEU</name>
<dbReference type="GO" id="GO:0003723">
    <property type="term" value="F:RNA binding"/>
    <property type="evidence" value="ECO:0007669"/>
    <property type="project" value="InterPro"/>
</dbReference>
<evidence type="ECO:0000256" key="1">
    <source>
        <dbReference type="ARBA" id="ARBA00023015"/>
    </source>
</evidence>
<keyword evidence="1" id="KW-0805">Transcription regulation</keyword>
<dbReference type="InterPro" id="IPR036388">
    <property type="entry name" value="WH-like_DNA-bd_sf"/>
</dbReference>
<sequence length="185" mass="19180">MVHVVAAIGDHHGVLPDTQFTLGEGPCLDAYRTCEVVAVSDLEQLDPSRWPGFSVVALEAGVRSVTSIPLQACGAAIGSLDLTWGTPAVLADDALTDLLLAAEVATNAILLLQSSSDGQDQLAGLLGDDGRGSMAVHQATGFLSSQLDITLDDALALLRAHALANGRSLYQLARDIVAGTVRLEP</sequence>
<dbReference type="Gene3D" id="1.10.10.10">
    <property type="entry name" value="Winged helix-like DNA-binding domain superfamily/Winged helix DNA-binding domain"/>
    <property type="match status" value="1"/>
</dbReference>
<evidence type="ECO:0000313" key="4">
    <source>
        <dbReference type="EMBL" id="MBB5889926.1"/>
    </source>
</evidence>
<dbReference type="EMBL" id="JACHIR010000001">
    <property type="protein sequence ID" value="MBB5889926.1"/>
    <property type="molecule type" value="Genomic_DNA"/>
</dbReference>
<evidence type="ECO:0000256" key="2">
    <source>
        <dbReference type="ARBA" id="ARBA00023163"/>
    </source>
</evidence>
<keyword evidence="2" id="KW-0804">Transcription</keyword>
<dbReference type="Pfam" id="PF03861">
    <property type="entry name" value="ANTAR"/>
    <property type="match status" value="1"/>
</dbReference>
<dbReference type="InterPro" id="IPR005561">
    <property type="entry name" value="ANTAR"/>
</dbReference>
<organism evidence="4 5">
    <name type="scientific">Kutzneria kofuensis</name>
    <dbReference type="NCBI Taxonomy" id="103725"/>
    <lineage>
        <taxon>Bacteria</taxon>
        <taxon>Bacillati</taxon>
        <taxon>Actinomycetota</taxon>
        <taxon>Actinomycetes</taxon>
        <taxon>Pseudonocardiales</taxon>
        <taxon>Pseudonocardiaceae</taxon>
        <taxon>Kutzneria</taxon>
    </lineage>
</organism>
<comment type="caution">
    <text evidence="4">The sequence shown here is derived from an EMBL/GenBank/DDBJ whole genome shotgun (WGS) entry which is preliminary data.</text>
</comment>
<gene>
    <name evidence="4" type="ORF">BJ998_001122</name>
</gene>
<dbReference type="AlphaFoldDB" id="A0A7W9NFA7"/>
<dbReference type="Proteomes" id="UP000585638">
    <property type="component" value="Unassembled WGS sequence"/>
</dbReference>
<keyword evidence="5" id="KW-1185">Reference proteome</keyword>
<dbReference type="InterPro" id="IPR029016">
    <property type="entry name" value="GAF-like_dom_sf"/>
</dbReference>
<evidence type="ECO:0000313" key="5">
    <source>
        <dbReference type="Proteomes" id="UP000585638"/>
    </source>
</evidence>